<dbReference type="InterPro" id="IPR046433">
    <property type="entry name" value="ActCoA_hydro"/>
</dbReference>
<proteinExistence type="predicted"/>
<dbReference type="PANTHER" id="PTHR21432:SF20">
    <property type="entry name" value="ACETYL-COA HYDROLASE"/>
    <property type="match status" value="1"/>
</dbReference>
<organism evidence="2 3">
    <name type="scientific">Aurantiacibacter rhizosphaerae</name>
    <dbReference type="NCBI Taxonomy" id="2691582"/>
    <lineage>
        <taxon>Bacteria</taxon>
        <taxon>Pseudomonadati</taxon>
        <taxon>Pseudomonadota</taxon>
        <taxon>Alphaproteobacteria</taxon>
        <taxon>Sphingomonadales</taxon>
        <taxon>Erythrobacteraceae</taxon>
        <taxon>Aurantiacibacter</taxon>
    </lineage>
</organism>
<accession>A0A844XHW4</accession>
<evidence type="ECO:0000259" key="1">
    <source>
        <dbReference type="Pfam" id="PF13336"/>
    </source>
</evidence>
<evidence type="ECO:0000313" key="2">
    <source>
        <dbReference type="EMBL" id="MWV29302.1"/>
    </source>
</evidence>
<dbReference type="SUPFAM" id="SSF100950">
    <property type="entry name" value="NagB/RpiA/CoA transferase-like"/>
    <property type="match status" value="2"/>
</dbReference>
<comment type="caution">
    <text evidence="2">The sequence shown here is derived from an EMBL/GenBank/DDBJ whole genome shotgun (WGS) entry which is preliminary data.</text>
</comment>
<reference evidence="2 3" key="1">
    <citation type="submission" date="2019-12" db="EMBL/GenBank/DDBJ databases">
        <authorList>
            <person name="Lee S.D."/>
        </authorList>
    </citation>
    <scope>NUCLEOTIDE SEQUENCE [LARGE SCALE GENOMIC DNA]</scope>
    <source>
        <strain evidence="2 3">GH3-10</strain>
    </source>
</reference>
<dbReference type="Gene3D" id="3.40.1080.20">
    <property type="entry name" value="Acetyl-CoA hydrolase/transferase C-terminal domain"/>
    <property type="match status" value="1"/>
</dbReference>
<dbReference type="Gene3D" id="3.30.750.70">
    <property type="entry name" value="4-hydroxybutyrate coenzyme like domains"/>
    <property type="match status" value="1"/>
</dbReference>
<evidence type="ECO:0000313" key="3">
    <source>
        <dbReference type="Proteomes" id="UP000461409"/>
    </source>
</evidence>
<gene>
    <name evidence="2" type="ORF">GRF63_15460</name>
</gene>
<dbReference type="AlphaFoldDB" id="A0A844XHW4"/>
<dbReference type="Proteomes" id="UP000461409">
    <property type="component" value="Unassembled WGS sequence"/>
</dbReference>
<dbReference type="RefSeq" id="WP_160486973.1">
    <property type="nucleotide sequence ID" value="NZ_WUBR01000004.1"/>
</dbReference>
<name>A0A844XHW4_9SPHN</name>
<dbReference type="GO" id="GO:0008775">
    <property type="term" value="F:acetate CoA-transferase activity"/>
    <property type="evidence" value="ECO:0007669"/>
    <property type="project" value="InterPro"/>
</dbReference>
<dbReference type="Gene3D" id="3.40.1080.10">
    <property type="entry name" value="Glutaconate Coenzyme A-transferase"/>
    <property type="match status" value="1"/>
</dbReference>
<dbReference type="InterPro" id="IPR037171">
    <property type="entry name" value="NagB/RpiA_transferase-like"/>
</dbReference>
<feature type="domain" description="Acetyl-CoA hydrolase/transferase C-terminal" evidence="1">
    <location>
        <begin position="239"/>
        <end position="387"/>
    </location>
</feature>
<protein>
    <recommendedName>
        <fullName evidence="1">Acetyl-CoA hydrolase/transferase C-terminal domain-containing protein</fullName>
    </recommendedName>
</protein>
<dbReference type="InterPro" id="IPR038460">
    <property type="entry name" value="AcetylCoA_hyd_C_sf"/>
</dbReference>
<sequence length="389" mass="41182">MFREGERVFMVGAAGEPTCLVDNALSAGVHLITSFVPGINRIDPDVMADKTQVSALFAHPQVMRARPQQFKRLPISYGQFTRLLRDSFPIDTAVVQLSPPDADGRCSLGPMVEFALLAARNANRVIGVLNNRTPRLPGTPTLWASDLNEVVEADTALPNYAVEPDDVARRIANLVLDIIPPRPTIQLGLGKIPNALTQGLSTLRDLTFHSGMLSDGIMQLQNAGALLPGATHSTTALLGSDGFYEWAQEQPEIRIAGCDEIHSARILGGYERLVAINSALEVDLNGQCDLEHAGGRAISGPGGAPDFARSAALSEGGCSIIALPASVKDASRIVPRLSSGVASLGRSDVDVVVTEHGLADLRGLDTPARRKALIAIAAPEHRAALEAAP</sequence>
<dbReference type="InterPro" id="IPR026888">
    <property type="entry name" value="AcetylCoA_hyd_C"/>
</dbReference>
<dbReference type="EMBL" id="WUBR01000004">
    <property type="protein sequence ID" value="MWV29302.1"/>
    <property type="molecule type" value="Genomic_DNA"/>
</dbReference>
<reference evidence="2 3" key="2">
    <citation type="submission" date="2020-02" db="EMBL/GenBank/DDBJ databases">
        <title>Erythrobacter dongmakensis sp. nov., isolated from a tidal mudflat.</title>
        <authorList>
            <person name="Kim I.S."/>
        </authorList>
    </citation>
    <scope>NUCLEOTIDE SEQUENCE [LARGE SCALE GENOMIC DNA]</scope>
    <source>
        <strain evidence="2 3">GH3-10</strain>
    </source>
</reference>
<keyword evidence="3" id="KW-1185">Reference proteome</keyword>
<dbReference type="Pfam" id="PF13336">
    <property type="entry name" value="AcetylCoA_hyd_C"/>
    <property type="match status" value="1"/>
</dbReference>
<dbReference type="PANTHER" id="PTHR21432">
    <property type="entry name" value="ACETYL-COA HYDROLASE-RELATED"/>
    <property type="match status" value="1"/>
</dbReference>
<dbReference type="GO" id="GO:0006083">
    <property type="term" value="P:acetate metabolic process"/>
    <property type="evidence" value="ECO:0007669"/>
    <property type="project" value="InterPro"/>
</dbReference>